<evidence type="ECO:0000256" key="5">
    <source>
        <dbReference type="SAM" id="SignalP"/>
    </source>
</evidence>
<evidence type="ECO:0000313" key="7">
    <source>
        <dbReference type="EMBL" id="WZN49009.1"/>
    </source>
</evidence>
<dbReference type="EMBL" id="CP150096">
    <property type="protein sequence ID" value="WZN49009.1"/>
    <property type="molecule type" value="Genomic_DNA"/>
</dbReference>
<keyword evidence="4" id="KW-0676">Redox-active center</keyword>
<dbReference type="InterPro" id="IPR036249">
    <property type="entry name" value="Thioredoxin-like_sf"/>
</dbReference>
<organism evidence="7 8">
    <name type="scientific">Chitinophaga caseinilytica</name>
    <dbReference type="NCBI Taxonomy" id="2267521"/>
    <lineage>
        <taxon>Bacteria</taxon>
        <taxon>Pseudomonadati</taxon>
        <taxon>Bacteroidota</taxon>
        <taxon>Chitinophagia</taxon>
        <taxon>Chitinophagales</taxon>
        <taxon>Chitinophagaceae</taxon>
        <taxon>Chitinophaga</taxon>
    </lineage>
</organism>
<proteinExistence type="predicted"/>
<sequence length="380" mass="42965">MRKYTLQKLIFLSCCLLPTLTTLASNQINYTVKGKIKGLPDGTRIYLIKTNNETKIDTIGITFSKNESFHLSGTDDIVGKIHALAFDQSDIKKVVPSGLEPMPFIIENNNFSIQGNLENWPVVNFINSKTNENYHKLIDEIRAINKDMRLRFPKGGDAMDSIYTTTVKKALLKYPDSYGTSVITELFSQKLGKVELAFIYSTFSNKVKESYYGQIINKTLHYLTDAHNIMEGKILPDFKFPTESGDSISILQYAATKKYVLIDIWASWCTPCREEIPNLKEVYKIYGDNGLGIVSISIDKNEKSWKSALSKEAMPWVHTIDPDELISGNIFRVSSIPVYILIDNQGKLISFQSASSGIQSFGPELRDVSLRNTLKDLFRH</sequence>
<dbReference type="Pfam" id="PF13905">
    <property type="entry name" value="Thioredoxin_8"/>
    <property type="match status" value="1"/>
</dbReference>
<evidence type="ECO:0000256" key="4">
    <source>
        <dbReference type="ARBA" id="ARBA00023284"/>
    </source>
</evidence>
<dbReference type="PANTHER" id="PTHR42852:SF6">
    <property type="entry name" value="THIOL:DISULFIDE INTERCHANGE PROTEIN DSBE"/>
    <property type="match status" value="1"/>
</dbReference>
<reference evidence="7 8" key="1">
    <citation type="submission" date="2024-03" db="EMBL/GenBank/DDBJ databases">
        <title>Chitinophaga caseinilytica sp. nov., a casein hydrolysing bacterium isolated from forest soil.</title>
        <authorList>
            <person name="Lee D.S."/>
            <person name="Han D.M."/>
            <person name="Baek J.H."/>
            <person name="Choi D.G."/>
            <person name="Jeon J.H."/>
            <person name="Jeon C.O."/>
        </authorList>
    </citation>
    <scope>NUCLEOTIDE SEQUENCE [LARGE SCALE GENOMIC DNA]</scope>
    <source>
        <strain evidence="7 8">KACC 19118</strain>
    </source>
</reference>
<evidence type="ECO:0000256" key="2">
    <source>
        <dbReference type="ARBA" id="ARBA00022748"/>
    </source>
</evidence>
<dbReference type="PROSITE" id="PS00194">
    <property type="entry name" value="THIOREDOXIN_1"/>
    <property type="match status" value="1"/>
</dbReference>
<protein>
    <submittedName>
        <fullName evidence="7">TlpA disulfide reductase family protein</fullName>
    </submittedName>
</protein>
<dbReference type="PROSITE" id="PS51352">
    <property type="entry name" value="THIOREDOXIN_2"/>
    <property type="match status" value="1"/>
</dbReference>
<name>A0ABZ2ZEY3_9BACT</name>
<dbReference type="InterPro" id="IPR050553">
    <property type="entry name" value="Thioredoxin_ResA/DsbE_sf"/>
</dbReference>
<feature type="chain" id="PRO_5046291743" evidence="5">
    <location>
        <begin position="25"/>
        <end position="380"/>
    </location>
</feature>
<comment type="subcellular location">
    <subcellularLocation>
        <location evidence="1">Cell envelope</location>
    </subcellularLocation>
</comment>
<evidence type="ECO:0000259" key="6">
    <source>
        <dbReference type="PROSITE" id="PS51352"/>
    </source>
</evidence>
<dbReference type="Pfam" id="PF14289">
    <property type="entry name" value="DUF4369"/>
    <property type="match status" value="1"/>
</dbReference>
<evidence type="ECO:0000256" key="1">
    <source>
        <dbReference type="ARBA" id="ARBA00004196"/>
    </source>
</evidence>
<feature type="signal peptide" evidence="5">
    <location>
        <begin position="1"/>
        <end position="24"/>
    </location>
</feature>
<dbReference type="CDD" id="cd02966">
    <property type="entry name" value="TlpA_like_family"/>
    <property type="match status" value="1"/>
</dbReference>
<dbReference type="Proteomes" id="UP001449657">
    <property type="component" value="Chromosome"/>
</dbReference>
<dbReference type="InterPro" id="IPR012336">
    <property type="entry name" value="Thioredoxin-like_fold"/>
</dbReference>
<keyword evidence="2" id="KW-0201">Cytochrome c-type biogenesis</keyword>
<dbReference type="InterPro" id="IPR025380">
    <property type="entry name" value="DUF4369"/>
</dbReference>
<dbReference type="SUPFAM" id="SSF52833">
    <property type="entry name" value="Thioredoxin-like"/>
    <property type="match status" value="1"/>
</dbReference>
<evidence type="ECO:0000313" key="8">
    <source>
        <dbReference type="Proteomes" id="UP001449657"/>
    </source>
</evidence>
<dbReference type="Gene3D" id="3.40.30.10">
    <property type="entry name" value="Glutaredoxin"/>
    <property type="match status" value="1"/>
</dbReference>
<dbReference type="InterPro" id="IPR013766">
    <property type="entry name" value="Thioredoxin_domain"/>
</dbReference>
<keyword evidence="5" id="KW-0732">Signal</keyword>
<dbReference type="PANTHER" id="PTHR42852">
    <property type="entry name" value="THIOL:DISULFIDE INTERCHANGE PROTEIN DSBE"/>
    <property type="match status" value="1"/>
</dbReference>
<gene>
    <name evidence="7" type="ORF">WJU22_12600</name>
</gene>
<keyword evidence="8" id="KW-1185">Reference proteome</keyword>
<keyword evidence="3" id="KW-1015">Disulfide bond</keyword>
<evidence type="ECO:0000256" key="3">
    <source>
        <dbReference type="ARBA" id="ARBA00023157"/>
    </source>
</evidence>
<dbReference type="InterPro" id="IPR017937">
    <property type="entry name" value="Thioredoxin_CS"/>
</dbReference>
<accession>A0ABZ2ZEY3</accession>
<feature type="domain" description="Thioredoxin" evidence="6">
    <location>
        <begin position="229"/>
        <end position="379"/>
    </location>
</feature>
<dbReference type="RefSeq" id="WP_341843584.1">
    <property type="nucleotide sequence ID" value="NZ_CP149792.1"/>
</dbReference>